<keyword evidence="3" id="KW-0449">Lipoprotein</keyword>
<dbReference type="RefSeq" id="WP_035534895.1">
    <property type="nucleotide sequence ID" value="NZ_ARYL01000001.1"/>
</dbReference>
<protein>
    <submittedName>
        <fullName evidence="3">Putative lipoprotein</fullName>
    </submittedName>
</protein>
<dbReference type="InterPro" id="IPR027843">
    <property type="entry name" value="DUF4440"/>
</dbReference>
<sequence>MKYLMAALALSLPLAACATPTAPIASAPVVEAVDAAAETAAIVAVLNAQDTAWNRGDIDAFMDGYWRSPELRFASGGNITRGWDETNARYHRVYGTPELMGMLTTTDYEIVILSPDAAIAHGAWMLERDGDRPSGLYTLVMRKIDGEWLIVSDTTTSAD</sequence>
<feature type="domain" description="DUF4440" evidence="2">
    <location>
        <begin position="42"/>
        <end position="150"/>
    </location>
</feature>
<dbReference type="InterPro" id="IPR032710">
    <property type="entry name" value="NTF2-like_dom_sf"/>
</dbReference>
<dbReference type="Proteomes" id="UP000024942">
    <property type="component" value="Unassembled WGS sequence"/>
</dbReference>
<accession>A0A059GCI2</accession>
<feature type="chain" id="PRO_5001578717" evidence="1">
    <location>
        <begin position="19"/>
        <end position="159"/>
    </location>
</feature>
<dbReference type="AlphaFoldDB" id="A0A059GCI2"/>
<dbReference type="eggNOG" id="COG4319">
    <property type="taxonomic scope" value="Bacteria"/>
</dbReference>
<dbReference type="STRING" id="1280953.HOC_01060"/>
<evidence type="ECO:0000256" key="1">
    <source>
        <dbReference type="SAM" id="SignalP"/>
    </source>
</evidence>
<dbReference type="EMBL" id="ARYL01000001">
    <property type="protein sequence ID" value="KDA04429.1"/>
    <property type="molecule type" value="Genomic_DNA"/>
</dbReference>
<name>A0A059GCI2_9PROT</name>
<dbReference type="Gene3D" id="3.10.450.50">
    <property type="match status" value="1"/>
</dbReference>
<dbReference type="PATRIC" id="fig|1280953.3.peg.211"/>
<keyword evidence="4" id="KW-1185">Reference proteome</keyword>
<reference evidence="3 4" key="1">
    <citation type="journal article" date="2014" name="Antonie Van Leeuwenhoek">
        <title>Hyphomonas beringensis sp. nov. and Hyphomonas chukchiensis sp. nov., isolated from surface seawater of the Bering Sea and Chukchi Sea.</title>
        <authorList>
            <person name="Li C."/>
            <person name="Lai Q."/>
            <person name="Li G."/>
            <person name="Dong C."/>
            <person name="Wang J."/>
            <person name="Liao Y."/>
            <person name="Shao Z."/>
        </authorList>
    </citation>
    <scope>NUCLEOTIDE SEQUENCE [LARGE SCALE GENOMIC DNA]</scope>
    <source>
        <strain evidence="3 4">SCH89</strain>
    </source>
</reference>
<comment type="caution">
    <text evidence="3">The sequence shown here is derived from an EMBL/GenBank/DDBJ whole genome shotgun (WGS) entry which is preliminary data.</text>
</comment>
<keyword evidence="1" id="KW-0732">Signal</keyword>
<proteinExistence type="predicted"/>
<organism evidence="3 4">
    <name type="scientific">Hyphomonas oceanitis SCH89</name>
    <dbReference type="NCBI Taxonomy" id="1280953"/>
    <lineage>
        <taxon>Bacteria</taxon>
        <taxon>Pseudomonadati</taxon>
        <taxon>Pseudomonadota</taxon>
        <taxon>Alphaproteobacteria</taxon>
        <taxon>Hyphomonadales</taxon>
        <taxon>Hyphomonadaceae</taxon>
        <taxon>Hyphomonas</taxon>
    </lineage>
</organism>
<feature type="signal peptide" evidence="1">
    <location>
        <begin position="1"/>
        <end position="18"/>
    </location>
</feature>
<dbReference type="Pfam" id="PF14534">
    <property type="entry name" value="DUF4440"/>
    <property type="match status" value="1"/>
</dbReference>
<evidence type="ECO:0000313" key="4">
    <source>
        <dbReference type="Proteomes" id="UP000024942"/>
    </source>
</evidence>
<evidence type="ECO:0000259" key="2">
    <source>
        <dbReference type="Pfam" id="PF14534"/>
    </source>
</evidence>
<gene>
    <name evidence="3" type="ORF">HOC_01060</name>
</gene>
<dbReference type="SUPFAM" id="SSF54427">
    <property type="entry name" value="NTF2-like"/>
    <property type="match status" value="1"/>
</dbReference>
<evidence type="ECO:0000313" key="3">
    <source>
        <dbReference type="EMBL" id="KDA04429.1"/>
    </source>
</evidence>